<dbReference type="STRING" id="1858805.M5FT82"/>
<dbReference type="OMA" id="FEHIPKS"/>
<organism evidence="2 3">
    <name type="scientific">Dacryopinax primogenitus (strain DJM 731)</name>
    <name type="common">Brown rot fungus</name>
    <dbReference type="NCBI Taxonomy" id="1858805"/>
    <lineage>
        <taxon>Eukaryota</taxon>
        <taxon>Fungi</taxon>
        <taxon>Dikarya</taxon>
        <taxon>Basidiomycota</taxon>
        <taxon>Agaricomycotina</taxon>
        <taxon>Dacrymycetes</taxon>
        <taxon>Dacrymycetales</taxon>
        <taxon>Dacrymycetaceae</taxon>
        <taxon>Dacryopinax</taxon>
    </lineage>
</organism>
<keyword evidence="1" id="KW-0812">Transmembrane</keyword>
<evidence type="ECO:0000313" key="3">
    <source>
        <dbReference type="Proteomes" id="UP000030653"/>
    </source>
</evidence>
<dbReference type="PANTHER" id="PTHR33096">
    <property type="entry name" value="CXC2 DOMAIN-CONTAINING PROTEIN"/>
    <property type="match status" value="1"/>
</dbReference>
<protein>
    <submittedName>
        <fullName evidence="2">Uncharacterized protein</fullName>
    </submittedName>
</protein>
<dbReference type="OrthoDB" id="3364670at2759"/>
<dbReference type="GeneID" id="63690695"/>
<dbReference type="PANTHER" id="PTHR33096:SF1">
    <property type="entry name" value="CXC1-LIKE CYSTEINE CLUSTER ASSOCIATED WITH KDZ TRANSPOSASES DOMAIN-CONTAINING PROTEIN"/>
    <property type="match status" value="1"/>
</dbReference>
<sequence length="134" mass="14926">MACKDSFKATQKKESSNTPGYHNEKGLVACLCVHNIPLLICNITTPGEWQMYAIALICQLREELPSHATLGVLYNIGCVLNHSCALYGYLGPLWSCVVMAISILHFYRHQWAYQQAYSPCHQAGFSLANGEQMS</sequence>
<name>M5FT82_DACPD</name>
<keyword evidence="3" id="KW-1185">Reference proteome</keyword>
<dbReference type="RefSeq" id="XP_040623364.1">
    <property type="nucleotide sequence ID" value="XM_040775633.1"/>
</dbReference>
<dbReference type="HOGENOM" id="CLU_091791_1_2_1"/>
<feature type="non-terminal residue" evidence="2">
    <location>
        <position position="134"/>
    </location>
</feature>
<keyword evidence="1" id="KW-0472">Membrane</keyword>
<dbReference type="Proteomes" id="UP000030653">
    <property type="component" value="Unassembled WGS sequence"/>
</dbReference>
<dbReference type="AlphaFoldDB" id="M5FT82"/>
<gene>
    <name evidence="2" type="ORF">DACRYDRAFT_60406</name>
</gene>
<accession>M5FT82</accession>
<feature type="transmembrane region" description="Helical" evidence="1">
    <location>
        <begin position="86"/>
        <end position="107"/>
    </location>
</feature>
<dbReference type="InterPro" id="IPR040521">
    <property type="entry name" value="KDZ"/>
</dbReference>
<evidence type="ECO:0000313" key="2">
    <source>
        <dbReference type="EMBL" id="EJT96466.1"/>
    </source>
</evidence>
<dbReference type="Pfam" id="PF18758">
    <property type="entry name" value="KDZ"/>
    <property type="match status" value="1"/>
</dbReference>
<dbReference type="EMBL" id="JH795935">
    <property type="protein sequence ID" value="EJT96466.1"/>
    <property type="molecule type" value="Genomic_DNA"/>
</dbReference>
<proteinExistence type="predicted"/>
<keyword evidence="1" id="KW-1133">Transmembrane helix</keyword>
<evidence type="ECO:0000256" key="1">
    <source>
        <dbReference type="SAM" id="Phobius"/>
    </source>
</evidence>
<reference evidence="2 3" key="1">
    <citation type="journal article" date="2012" name="Science">
        <title>The Paleozoic origin of enzymatic lignin decomposition reconstructed from 31 fungal genomes.</title>
        <authorList>
            <person name="Floudas D."/>
            <person name="Binder M."/>
            <person name="Riley R."/>
            <person name="Barry K."/>
            <person name="Blanchette R.A."/>
            <person name="Henrissat B."/>
            <person name="Martinez A.T."/>
            <person name="Otillar R."/>
            <person name="Spatafora J.W."/>
            <person name="Yadav J.S."/>
            <person name="Aerts A."/>
            <person name="Benoit I."/>
            <person name="Boyd A."/>
            <person name="Carlson A."/>
            <person name="Copeland A."/>
            <person name="Coutinho P.M."/>
            <person name="de Vries R.P."/>
            <person name="Ferreira P."/>
            <person name="Findley K."/>
            <person name="Foster B."/>
            <person name="Gaskell J."/>
            <person name="Glotzer D."/>
            <person name="Gorecki P."/>
            <person name="Heitman J."/>
            <person name="Hesse C."/>
            <person name="Hori C."/>
            <person name="Igarashi K."/>
            <person name="Jurgens J.A."/>
            <person name="Kallen N."/>
            <person name="Kersten P."/>
            <person name="Kohler A."/>
            <person name="Kuees U."/>
            <person name="Kumar T.K.A."/>
            <person name="Kuo A."/>
            <person name="LaButti K."/>
            <person name="Larrondo L.F."/>
            <person name="Lindquist E."/>
            <person name="Ling A."/>
            <person name="Lombard V."/>
            <person name="Lucas S."/>
            <person name="Lundell T."/>
            <person name="Martin R."/>
            <person name="McLaughlin D.J."/>
            <person name="Morgenstern I."/>
            <person name="Morin E."/>
            <person name="Murat C."/>
            <person name="Nagy L.G."/>
            <person name="Nolan M."/>
            <person name="Ohm R.A."/>
            <person name="Patyshakuliyeva A."/>
            <person name="Rokas A."/>
            <person name="Ruiz-Duenas F.J."/>
            <person name="Sabat G."/>
            <person name="Salamov A."/>
            <person name="Samejima M."/>
            <person name="Schmutz J."/>
            <person name="Slot J.C."/>
            <person name="St John F."/>
            <person name="Stenlid J."/>
            <person name="Sun H."/>
            <person name="Sun S."/>
            <person name="Syed K."/>
            <person name="Tsang A."/>
            <person name="Wiebenga A."/>
            <person name="Young D."/>
            <person name="Pisabarro A."/>
            <person name="Eastwood D.C."/>
            <person name="Martin F."/>
            <person name="Cullen D."/>
            <person name="Grigoriev I.V."/>
            <person name="Hibbett D.S."/>
        </authorList>
    </citation>
    <scope>NUCLEOTIDE SEQUENCE [LARGE SCALE GENOMIC DNA]</scope>
    <source>
        <strain evidence="2 3">DJM-731 SS1</strain>
    </source>
</reference>